<evidence type="ECO:0000313" key="2">
    <source>
        <dbReference type="WBParaSite" id="jg1253"/>
    </source>
</evidence>
<reference evidence="2" key="1">
    <citation type="submission" date="2022-11" db="UniProtKB">
        <authorList>
            <consortium name="WormBaseParasite"/>
        </authorList>
    </citation>
    <scope>IDENTIFICATION</scope>
</reference>
<dbReference type="AlphaFoldDB" id="A0A915CTT0"/>
<name>A0A915CTT0_9BILA</name>
<keyword evidence="1" id="KW-1185">Reference proteome</keyword>
<evidence type="ECO:0000313" key="1">
    <source>
        <dbReference type="Proteomes" id="UP000887574"/>
    </source>
</evidence>
<accession>A0A915CTT0</accession>
<dbReference type="WBParaSite" id="jg1253">
    <property type="protein sequence ID" value="jg1253"/>
    <property type="gene ID" value="jg1253"/>
</dbReference>
<dbReference type="Proteomes" id="UP000887574">
    <property type="component" value="Unplaced"/>
</dbReference>
<proteinExistence type="predicted"/>
<sequence>MTGMICATQHSGVLDSVSGMIKCSLAAEVSVDHFPPGEMLQLVPGWPPVTIYRPAFQDDAFLCLELALDLM</sequence>
<organism evidence="1 2">
    <name type="scientific">Ditylenchus dipsaci</name>
    <dbReference type="NCBI Taxonomy" id="166011"/>
    <lineage>
        <taxon>Eukaryota</taxon>
        <taxon>Metazoa</taxon>
        <taxon>Ecdysozoa</taxon>
        <taxon>Nematoda</taxon>
        <taxon>Chromadorea</taxon>
        <taxon>Rhabditida</taxon>
        <taxon>Tylenchina</taxon>
        <taxon>Tylenchomorpha</taxon>
        <taxon>Sphaerularioidea</taxon>
        <taxon>Anguinidae</taxon>
        <taxon>Anguininae</taxon>
        <taxon>Ditylenchus</taxon>
    </lineage>
</organism>
<protein>
    <submittedName>
        <fullName evidence="2">Uncharacterized protein</fullName>
    </submittedName>
</protein>